<proteinExistence type="predicted"/>
<sequence>LSLSFLDHHTSTQRLKTKVLIGLMTCREILHKMKILIGLMAYLISLIKAGQSETEIVIDGQKLVVANVGDSRAVIGVAHQLLIKNQARREKI</sequence>
<feature type="domain" description="PPM-type phosphatase" evidence="1">
    <location>
        <begin position="47"/>
        <end position="76"/>
    </location>
</feature>
<name>A0A816YTZ7_BRANA</name>
<dbReference type="InterPro" id="IPR036457">
    <property type="entry name" value="PPM-type-like_dom_sf"/>
</dbReference>
<dbReference type="SUPFAM" id="SSF81606">
    <property type="entry name" value="PP2C-like"/>
    <property type="match status" value="1"/>
</dbReference>
<dbReference type="Pfam" id="PF00481">
    <property type="entry name" value="PP2C"/>
    <property type="match status" value="1"/>
</dbReference>
<dbReference type="Proteomes" id="UP001295469">
    <property type="component" value="Chromosome A07"/>
</dbReference>
<gene>
    <name evidence="2" type="ORF">DARMORV10_A07P22790.1</name>
</gene>
<evidence type="ECO:0000313" key="2">
    <source>
        <dbReference type="EMBL" id="CAF2170921.1"/>
    </source>
</evidence>
<evidence type="ECO:0000259" key="1">
    <source>
        <dbReference type="Pfam" id="PF00481"/>
    </source>
</evidence>
<feature type="non-terminal residue" evidence="2">
    <location>
        <position position="92"/>
    </location>
</feature>
<dbReference type="EMBL" id="HG994361">
    <property type="protein sequence ID" value="CAF2170921.1"/>
    <property type="molecule type" value="Genomic_DNA"/>
</dbReference>
<dbReference type="Gene3D" id="3.60.40.10">
    <property type="entry name" value="PPM-type phosphatase domain"/>
    <property type="match status" value="1"/>
</dbReference>
<organism evidence="2">
    <name type="scientific">Brassica napus</name>
    <name type="common">Rape</name>
    <dbReference type="NCBI Taxonomy" id="3708"/>
    <lineage>
        <taxon>Eukaryota</taxon>
        <taxon>Viridiplantae</taxon>
        <taxon>Streptophyta</taxon>
        <taxon>Embryophyta</taxon>
        <taxon>Tracheophyta</taxon>
        <taxon>Spermatophyta</taxon>
        <taxon>Magnoliopsida</taxon>
        <taxon>eudicotyledons</taxon>
        <taxon>Gunneridae</taxon>
        <taxon>Pentapetalae</taxon>
        <taxon>rosids</taxon>
        <taxon>malvids</taxon>
        <taxon>Brassicales</taxon>
        <taxon>Brassicaceae</taxon>
        <taxon>Brassiceae</taxon>
        <taxon>Brassica</taxon>
    </lineage>
</organism>
<accession>A0A816YTZ7</accession>
<reference evidence="2" key="1">
    <citation type="submission" date="2021-01" db="EMBL/GenBank/DDBJ databases">
        <authorList>
            <consortium name="Genoscope - CEA"/>
            <person name="William W."/>
        </authorList>
    </citation>
    <scope>NUCLEOTIDE SEQUENCE</scope>
</reference>
<dbReference type="AlphaFoldDB" id="A0A816YTZ7"/>
<dbReference type="InterPro" id="IPR001932">
    <property type="entry name" value="PPM-type_phosphatase-like_dom"/>
</dbReference>
<protein>
    <submittedName>
        <fullName evidence="2">(rape) hypothetical protein</fullName>
    </submittedName>
</protein>